<dbReference type="PROSITE" id="PS50110">
    <property type="entry name" value="RESPONSE_REGULATORY"/>
    <property type="match status" value="1"/>
</dbReference>
<evidence type="ECO:0000256" key="6">
    <source>
        <dbReference type="PROSITE-ProRule" id="PRU00169"/>
    </source>
</evidence>
<dbReference type="PANTHER" id="PTHR48111">
    <property type="entry name" value="REGULATOR OF RPOS"/>
    <property type="match status" value="1"/>
</dbReference>
<evidence type="ECO:0000256" key="5">
    <source>
        <dbReference type="ARBA" id="ARBA00024867"/>
    </source>
</evidence>
<feature type="domain" description="Response regulatory" evidence="8">
    <location>
        <begin position="9"/>
        <end position="123"/>
    </location>
</feature>
<dbReference type="EMBL" id="CP120733">
    <property type="protein sequence ID" value="WFD10236.1"/>
    <property type="molecule type" value="Genomic_DNA"/>
</dbReference>
<dbReference type="CDD" id="cd17574">
    <property type="entry name" value="REC_OmpR"/>
    <property type="match status" value="1"/>
</dbReference>
<dbReference type="Gene3D" id="6.10.250.690">
    <property type="match status" value="1"/>
</dbReference>
<evidence type="ECO:0000259" key="8">
    <source>
        <dbReference type="PROSITE" id="PS50110"/>
    </source>
</evidence>
<organism evidence="10 11">
    <name type="scientific">Tepidibacter hydrothermalis</name>
    <dbReference type="NCBI Taxonomy" id="3036126"/>
    <lineage>
        <taxon>Bacteria</taxon>
        <taxon>Bacillati</taxon>
        <taxon>Bacillota</taxon>
        <taxon>Clostridia</taxon>
        <taxon>Peptostreptococcales</taxon>
        <taxon>Peptostreptococcaceae</taxon>
        <taxon>Tepidibacter</taxon>
    </lineage>
</organism>
<dbReference type="SUPFAM" id="SSF52172">
    <property type="entry name" value="CheY-like"/>
    <property type="match status" value="1"/>
</dbReference>
<dbReference type="SMART" id="SM00448">
    <property type="entry name" value="REC"/>
    <property type="match status" value="1"/>
</dbReference>
<dbReference type="InterPro" id="IPR001867">
    <property type="entry name" value="OmpR/PhoB-type_DNA-bd"/>
</dbReference>
<dbReference type="SMART" id="SM00862">
    <property type="entry name" value="Trans_reg_C"/>
    <property type="match status" value="1"/>
</dbReference>
<evidence type="ECO:0000256" key="3">
    <source>
        <dbReference type="ARBA" id="ARBA00023125"/>
    </source>
</evidence>
<sequence length="239" mass="27699">METLIKEKKILIIDDEEDILKLLSTVLTKEGFKNIYTAETGNEGLKLFQSIDPDIILLDIMLPDKEGYEVCKKIRVSSMVPILFLSAKSEEMDRILGFALGGDDYITKPFSPKEVSYRVKAHLRRNLINFEQDKLYEKDLSFGSFEINEDKLEIKKNGTILDLKPKELRLFLYMANNPNQIISKEKICDEVWGEDYIGFDNTIMVHIRRLREKIEDNPSKPKYIINVKGLGYKLVVKDD</sequence>
<dbReference type="SUPFAM" id="SSF46894">
    <property type="entry name" value="C-terminal effector domain of the bipartite response regulators"/>
    <property type="match status" value="1"/>
</dbReference>
<keyword evidence="6" id="KW-0597">Phosphoprotein</keyword>
<dbReference type="Pfam" id="PF00072">
    <property type="entry name" value="Response_reg"/>
    <property type="match status" value="1"/>
</dbReference>
<gene>
    <name evidence="10" type="ORF">P4S50_18050</name>
</gene>
<evidence type="ECO:0000259" key="9">
    <source>
        <dbReference type="PROSITE" id="PS51755"/>
    </source>
</evidence>
<dbReference type="Proteomes" id="UP001222800">
    <property type="component" value="Chromosome"/>
</dbReference>
<dbReference type="InterPro" id="IPR001789">
    <property type="entry name" value="Sig_transdc_resp-reg_receiver"/>
</dbReference>
<dbReference type="CDD" id="cd00383">
    <property type="entry name" value="trans_reg_C"/>
    <property type="match status" value="1"/>
</dbReference>
<keyword evidence="4" id="KW-0804">Transcription</keyword>
<dbReference type="Gene3D" id="3.40.50.2300">
    <property type="match status" value="1"/>
</dbReference>
<dbReference type="InterPro" id="IPR011006">
    <property type="entry name" value="CheY-like_superfamily"/>
</dbReference>
<evidence type="ECO:0000256" key="4">
    <source>
        <dbReference type="ARBA" id="ARBA00023163"/>
    </source>
</evidence>
<dbReference type="Pfam" id="PF00486">
    <property type="entry name" value="Trans_reg_C"/>
    <property type="match status" value="1"/>
</dbReference>
<dbReference type="Gene3D" id="1.10.10.10">
    <property type="entry name" value="Winged helix-like DNA-binding domain superfamily/Winged helix DNA-binding domain"/>
    <property type="match status" value="1"/>
</dbReference>
<evidence type="ECO:0000256" key="2">
    <source>
        <dbReference type="ARBA" id="ARBA00023015"/>
    </source>
</evidence>
<keyword evidence="3 7" id="KW-0238">DNA-binding</keyword>
<dbReference type="InterPro" id="IPR016032">
    <property type="entry name" value="Sig_transdc_resp-reg_C-effctor"/>
</dbReference>
<keyword evidence="2" id="KW-0805">Transcription regulation</keyword>
<accession>A0ABY8EBA9</accession>
<evidence type="ECO:0000256" key="7">
    <source>
        <dbReference type="PROSITE-ProRule" id="PRU01091"/>
    </source>
</evidence>
<evidence type="ECO:0000313" key="11">
    <source>
        <dbReference type="Proteomes" id="UP001222800"/>
    </source>
</evidence>
<dbReference type="RefSeq" id="WP_277732214.1">
    <property type="nucleotide sequence ID" value="NZ_CP120733.1"/>
</dbReference>
<keyword evidence="11" id="KW-1185">Reference proteome</keyword>
<reference evidence="10 11" key="1">
    <citation type="submission" date="2023-03" db="EMBL/GenBank/DDBJ databases">
        <title>Complete genome sequence of Tepidibacter sp. SWIR-1, isolated from a deep-sea hydrothermal vent.</title>
        <authorList>
            <person name="Li X."/>
        </authorList>
    </citation>
    <scope>NUCLEOTIDE SEQUENCE [LARGE SCALE GENOMIC DNA]</scope>
    <source>
        <strain evidence="10 11">SWIR-1</strain>
    </source>
</reference>
<evidence type="ECO:0000256" key="1">
    <source>
        <dbReference type="ARBA" id="ARBA00018672"/>
    </source>
</evidence>
<feature type="domain" description="OmpR/PhoB-type" evidence="9">
    <location>
        <begin position="137"/>
        <end position="236"/>
    </location>
</feature>
<feature type="modified residue" description="4-aspartylphosphate" evidence="6">
    <location>
        <position position="59"/>
    </location>
</feature>
<feature type="DNA-binding region" description="OmpR/PhoB-type" evidence="7">
    <location>
        <begin position="137"/>
        <end position="236"/>
    </location>
</feature>
<dbReference type="PANTHER" id="PTHR48111:SF52">
    <property type="entry name" value="TRANSCRIPTIONAL REGULATORY PROTEIN YVRH"/>
    <property type="match status" value="1"/>
</dbReference>
<comment type="function">
    <text evidence="5">May play the central regulatory role in sporulation. It may be an element of the effector pathway responsible for the activation of sporulation genes in response to nutritional stress. Spo0A may act in concert with spo0H (a sigma factor) to control the expression of some genes that are critical to the sporulation process.</text>
</comment>
<protein>
    <recommendedName>
        <fullName evidence="1">Stage 0 sporulation protein A homolog</fullName>
    </recommendedName>
</protein>
<dbReference type="PROSITE" id="PS51755">
    <property type="entry name" value="OMPR_PHOB"/>
    <property type="match status" value="1"/>
</dbReference>
<name>A0ABY8EBA9_9FIRM</name>
<proteinExistence type="predicted"/>
<evidence type="ECO:0000313" key="10">
    <source>
        <dbReference type="EMBL" id="WFD10236.1"/>
    </source>
</evidence>
<dbReference type="InterPro" id="IPR036388">
    <property type="entry name" value="WH-like_DNA-bd_sf"/>
</dbReference>
<dbReference type="InterPro" id="IPR039420">
    <property type="entry name" value="WalR-like"/>
</dbReference>